<gene>
    <name evidence="3" type="ORF">RDB_LOCUS120937</name>
</gene>
<feature type="region of interest" description="Disordered" evidence="1">
    <location>
        <begin position="314"/>
        <end position="333"/>
    </location>
</feature>
<sequence>MGRVEYRGASFSKCSVYEMLFDHDTAQQIQTITAAVMCPEYPVRIYMEAPVVLASDLNKDIVGQYYGYDMDMQKINNENPRDYRRAVFGILDVLSTDSVEIILQQHLATQVVSITLAGDVTSESNISFHGGAITYQNGTVTELSSDNHLAEAEIYRASITNIMLAVHHAVELDLGNPGPGNIFINPAAVNETFSPNVAPARIDPNRWTGNDTSFAYGYVSPPYQTWAQMVRAGLPKGLPLGNLTGLPSDSTMLTNYLCPIYQLKPTGTLLANVFIGTATMFLSVWAAWMTLSAIVAKRMKGPCITCNCRNPTAPGQGHAHSHHHNHDQELGTPRCGVHTELERDTMFTTEKSGLDNDIQELPKTGPATGATKAT</sequence>
<keyword evidence="2" id="KW-0472">Membrane</keyword>
<evidence type="ECO:0000256" key="2">
    <source>
        <dbReference type="SAM" id="Phobius"/>
    </source>
</evidence>
<comment type="caution">
    <text evidence="3">The sequence shown here is derived from an EMBL/GenBank/DDBJ whole genome shotgun (WGS) entry which is preliminary data.</text>
</comment>
<protein>
    <submittedName>
        <fullName evidence="3">Uncharacterized protein</fullName>
    </submittedName>
</protein>
<name>A0A8H3H8P9_9AGAM</name>
<dbReference type="AlphaFoldDB" id="A0A8H3H8P9"/>
<keyword evidence="2" id="KW-1133">Transmembrane helix</keyword>
<evidence type="ECO:0000313" key="4">
    <source>
        <dbReference type="Proteomes" id="UP000663853"/>
    </source>
</evidence>
<reference evidence="3" key="1">
    <citation type="submission" date="2021-01" db="EMBL/GenBank/DDBJ databases">
        <authorList>
            <person name="Kaushik A."/>
        </authorList>
    </citation>
    <scope>NUCLEOTIDE SEQUENCE</scope>
    <source>
        <strain evidence="3">AG6-10EEA</strain>
    </source>
</reference>
<organism evidence="3 4">
    <name type="scientific">Rhizoctonia solani</name>
    <dbReference type="NCBI Taxonomy" id="456999"/>
    <lineage>
        <taxon>Eukaryota</taxon>
        <taxon>Fungi</taxon>
        <taxon>Dikarya</taxon>
        <taxon>Basidiomycota</taxon>
        <taxon>Agaricomycotina</taxon>
        <taxon>Agaricomycetes</taxon>
        <taxon>Cantharellales</taxon>
        <taxon>Ceratobasidiaceae</taxon>
        <taxon>Rhizoctonia</taxon>
    </lineage>
</organism>
<keyword evidence="2" id="KW-0812">Transmembrane</keyword>
<feature type="compositionally biased region" description="Low complexity" evidence="1">
    <location>
        <begin position="362"/>
        <end position="374"/>
    </location>
</feature>
<dbReference type="EMBL" id="CAJMXA010003607">
    <property type="protein sequence ID" value="CAE6506707.1"/>
    <property type="molecule type" value="Genomic_DNA"/>
</dbReference>
<evidence type="ECO:0000313" key="3">
    <source>
        <dbReference type="EMBL" id="CAE6506707.1"/>
    </source>
</evidence>
<feature type="transmembrane region" description="Helical" evidence="2">
    <location>
        <begin position="269"/>
        <end position="291"/>
    </location>
</feature>
<feature type="region of interest" description="Disordered" evidence="1">
    <location>
        <begin position="349"/>
        <end position="374"/>
    </location>
</feature>
<accession>A0A8H3H8P9</accession>
<dbReference type="Proteomes" id="UP000663853">
    <property type="component" value="Unassembled WGS sequence"/>
</dbReference>
<evidence type="ECO:0000256" key="1">
    <source>
        <dbReference type="SAM" id="MobiDB-lite"/>
    </source>
</evidence>
<proteinExistence type="predicted"/>